<dbReference type="PANTHER" id="PTHR23257:SF958">
    <property type="entry name" value="SERINE_THREONINE-PROTEIN KINASE WNK4"/>
    <property type="match status" value="1"/>
</dbReference>
<dbReference type="Pfam" id="PF07714">
    <property type="entry name" value="PK_Tyr_Ser-Thr"/>
    <property type="match status" value="1"/>
</dbReference>
<dbReference type="InterPro" id="IPR011009">
    <property type="entry name" value="Kinase-like_dom_sf"/>
</dbReference>
<name>A0AAD3H367_9STRA</name>
<accession>A0AAD3H367</accession>
<dbReference type="AlphaFoldDB" id="A0AAD3H367"/>
<dbReference type="InterPro" id="IPR050167">
    <property type="entry name" value="Ser_Thr_protein_kinase"/>
</dbReference>
<gene>
    <name evidence="3" type="ORF">CTEN210_04720</name>
</gene>
<feature type="domain" description="Protein kinase" evidence="2">
    <location>
        <begin position="179"/>
        <end position="468"/>
    </location>
</feature>
<dbReference type="InterPro" id="IPR001245">
    <property type="entry name" value="Ser-Thr/Tyr_kinase_cat_dom"/>
</dbReference>
<keyword evidence="4" id="KW-1185">Reference proteome</keyword>
<dbReference type="GO" id="GO:0007165">
    <property type="term" value="P:signal transduction"/>
    <property type="evidence" value="ECO:0007669"/>
    <property type="project" value="TreeGrafter"/>
</dbReference>
<dbReference type="GO" id="GO:0005524">
    <property type="term" value="F:ATP binding"/>
    <property type="evidence" value="ECO:0007669"/>
    <property type="project" value="InterPro"/>
</dbReference>
<dbReference type="InterPro" id="IPR000719">
    <property type="entry name" value="Prot_kinase_dom"/>
</dbReference>
<proteinExistence type="predicted"/>
<keyword evidence="1" id="KW-0472">Membrane</keyword>
<sequence>MIKKRRIKKSSLNSLQSEDAAALGDYDKTRKPQQKKSAYLNYFVVFATIIFLEVHFFDDDLEADSSSLFRALKTFQTNERLSHHPMILQLGNSFNKVDRIDGLRHLKSRRISTWTKQDEAMQKRLWNDGLYENPDGEWLLLPEYHDMKECKSMHTWATKSFPTCNNIHETSLHHSMVDNEYSRYLAHGAFRAVYKILDVGDEPVAFKTFHGHKVLTKEFEDVLKDVEYLYTPFFYDKHRVDALIYERMSPSSRVMDIYGYCGFGGFFEFADGEVLEDVVLQDPESEDKRPLTRRQKLSLAIEVAEAVTDLHTIEGKNGYAAFMHGDLSLSQFVRVGGRFKLNDFNRGHIFYWNEEKQSTCPYPWDEGHQGTQRAPEEYFVQPLNEKVDVYTLGNIIYSIVFSIESYSDFRLESKDIVKLIKKGKLPKFSNDFRNSDHAIDRAFYKAMMMCNRYKPEDRAKASEVRDYLKKKYRKYYGKDRKTDEDM</sequence>
<dbReference type="Gene3D" id="1.10.510.10">
    <property type="entry name" value="Transferase(Phosphotransferase) domain 1"/>
    <property type="match status" value="1"/>
</dbReference>
<dbReference type="GO" id="GO:0004672">
    <property type="term" value="F:protein kinase activity"/>
    <property type="evidence" value="ECO:0007669"/>
    <property type="project" value="InterPro"/>
</dbReference>
<dbReference type="PROSITE" id="PS50011">
    <property type="entry name" value="PROTEIN_KINASE_DOM"/>
    <property type="match status" value="1"/>
</dbReference>
<dbReference type="EMBL" id="BLLK01000027">
    <property type="protein sequence ID" value="GFH48244.1"/>
    <property type="molecule type" value="Genomic_DNA"/>
</dbReference>
<evidence type="ECO:0000259" key="2">
    <source>
        <dbReference type="PROSITE" id="PS50011"/>
    </source>
</evidence>
<keyword evidence="1" id="KW-1133">Transmembrane helix</keyword>
<dbReference type="SUPFAM" id="SSF56112">
    <property type="entry name" value="Protein kinase-like (PK-like)"/>
    <property type="match status" value="1"/>
</dbReference>
<dbReference type="PANTHER" id="PTHR23257">
    <property type="entry name" value="SERINE-THREONINE PROTEIN KINASE"/>
    <property type="match status" value="1"/>
</dbReference>
<comment type="caution">
    <text evidence="3">The sequence shown here is derived from an EMBL/GenBank/DDBJ whole genome shotgun (WGS) entry which is preliminary data.</text>
</comment>
<dbReference type="SMART" id="SM00220">
    <property type="entry name" value="S_TKc"/>
    <property type="match status" value="1"/>
</dbReference>
<feature type="transmembrane region" description="Helical" evidence="1">
    <location>
        <begin position="38"/>
        <end position="57"/>
    </location>
</feature>
<protein>
    <recommendedName>
        <fullName evidence="2">Protein kinase domain-containing protein</fullName>
    </recommendedName>
</protein>
<dbReference type="Proteomes" id="UP001054902">
    <property type="component" value="Unassembled WGS sequence"/>
</dbReference>
<evidence type="ECO:0000313" key="4">
    <source>
        <dbReference type="Proteomes" id="UP001054902"/>
    </source>
</evidence>
<evidence type="ECO:0000313" key="3">
    <source>
        <dbReference type="EMBL" id="GFH48244.1"/>
    </source>
</evidence>
<organism evidence="3 4">
    <name type="scientific">Chaetoceros tenuissimus</name>
    <dbReference type="NCBI Taxonomy" id="426638"/>
    <lineage>
        <taxon>Eukaryota</taxon>
        <taxon>Sar</taxon>
        <taxon>Stramenopiles</taxon>
        <taxon>Ochrophyta</taxon>
        <taxon>Bacillariophyta</taxon>
        <taxon>Coscinodiscophyceae</taxon>
        <taxon>Chaetocerotophycidae</taxon>
        <taxon>Chaetocerotales</taxon>
        <taxon>Chaetocerotaceae</taxon>
        <taxon>Chaetoceros</taxon>
    </lineage>
</organism>
<keyword evidence="1" id="KW-0812">Transmembrane</keyword>
<dbReference type="GO" id="GO:0005737">
    <property type="term" value="C:cytoplasm"/>
    <property type="evidence" value="ECO:0007669"/>
    <property type="project" value="TreeGrafter"/>
</dbReference>
<evidence type="ECO:0000256" key="1">
    <source>
        <dbReference type="SAM" id="Phobius"/>
    </source>
</evidence>
<reference evidence="3 4" key="1">
    <citation type="journal article" date="2021" name="Sci. Rep.">
        <title>The genome of the diatom Chaetoceros tenuissimus carries an ancient integrated fragment of an extant virus.</title>
        <authorList>
            <person name="Hongo Y."/>
            <person name="Kimura K."/>
            <person name="Takaki Y."/>
            <person name="Yoshida Y."/>
            <person name="Baba S."/>
            <person name="Kobayashi G."/>
            <person name="Nagasaki K."/>
            <person name="Hano T."/>
            <person name="Tomaru Y."/>
        </authorList>
    </citation>
    <scope>NUCLEOTIDE SEQUENCE [LARGE SCALE GENOMIC DNA]</scope>
    <source>
        <strain evidence="3 4">NIES-3715</strain>
    </source>
</reference>